<organism evidence="5 6">
    <name type="scientific">Idiomarina fontislapidosi</name>
    <dbReference type="NCBI Taxonomy" id="263723"/>
    <lineage>
        <taxon>Bacteria</taxon>
        <taxon>Pseudomonadati</taxon>
        <taxon>Pseudomonadota</taxon>
        <taxon>Gammaproteobacteria</taxon>
        <taxon>Alteromonadales</taxon>
        <taxon>Idiomarinaceae</taxon>
        <taxon>Idiomarina</taxon>
    </lineage>
</organism>
<comment type="cofactor">
    <cofactor evidence="1">
        <name>pyridoxal 5'-phosphate</name>
        <dbReference type="ChEBI" id="CHEBI:597326"/>
    </cofactor>
</comment>
<keyword evidence="6" id="KW-1185">Reference proteome</keyword>
<feature type="domain" description="Alanine racemase C-terminal" evidence="4">
    <location>
        <begin position="1"/>
        <end position="129"/>
    </location>
</feature>
<evidence type="ECO:0000256" key="1">
    <source>
        <dbReference type="ARBA" id="ARBA00001933"/>
    </source>
</evidence>
<dbReference type="InterPro" id="IPR011079">
    <property type="entry name" value="Ala_racemase_C"/>
</dbReference>
<dbReference type="PANTHER" id="PTHR30511:SF0">
    <property type="entry name" value="ALANINE RACEMASE, CATABOLIC-RELATED"/>
    <property type="match status" value="1"/>
</dbReference>
<keyword evidence="2" id="KW-0663">Pyridoxal phosphate</keyword>
<protein>
    <recommendedName>
        <fullName evidence="4">Alanine racemase C-terminal domain-containing protein</fullName>
    </recommendedName>
</protein>
<dbReference type="PRINTS" id="PR00992">
    <property type="entry name" value="ALARACEMASE"/>
</dbReference>
<evidence type="ECO:0000256" key="3">
    <source>
        <dbReference type="ARBA" id="ARBA00023235"/>
    </source>
</evidence>
<gene>
    <name evidence="5" type="ORF">CWE25_07450</name>
</gene>
<comment type="caution">
    <text evidence="5">The sequence shown here is derived from an EMBL/GenBank/DDBJ whole genome shotgun (WGS) entry which is preliminary data.</text>
</comment>
<keyword evidence="3" id="KW-0413">Isomerase</keyword>
<name>A0A432XY73_9GAMM</name>
<evidence type="ECO:0000313" key="5">
    <source>
        <dbReference type="EMBL" id="RUO53715.1"/>
    </source>
</evidence>
<dbReference type="AlphaFoldDB" id="A0A432XY73"/>
<dbReference type="GO" id="GO:0005829">
    <property type="term" value="C:cytosol"/>
    <property type="evidence" value="ECO:0007669"/>
    <property type="project" value="TreeGrafter"/>
</dbReference>
<dbReference type="PANTHER" id="PTHR30511">
    <property type="entry name" value="ALANINE RACEMASE"/>
    <property type="match status" value="1"/>
</dbReference>
<evidence type="ECO:0000259" key="4">
    <source>
        <dbReference type="SMART" id="SM01005"/>
    </source>
</evidence>
<dbReference type="Gene3D" id="2.40.37.10">
    <property type="entry name" value="Lyase, Ornithine Decarboxylase, Chain A, domain 1"/>
    <property type="match status" value="1"/>
</dbReference>
<evidence type="ECO:0000256" key="2">
    <source>
        <dbReference type="ARBA" id="ARBA00022898"/>
    </source>
</evidence>
<dbReference type="SUPFAM" id="SSF50621">
    <property type="entry name" value="Alanine racemase C-terminal domain-like"/>
    <property type="match status" value="1"/>
</dbReference>
<dbReference type="InterPro" id="IPR009006">
    <property type="entry name" value="Ala_racemase/Decarboxylase_C"/>
</dbReference>
<proteinExistence type="predicted"/>
<dbReference type="SMART" id="SM01005">
    <property type="entry name" value="Ala_racemase_C"/>
    <property type="match status" value="1"/>
</dbReference>
<dbReference type="GO" id="GO:0030632">
    <property type="term" value="P:D-alanine biosynthetic process"/>
    <property type="evidence" value="ECO:0007669"/>
    <property type="project" value="TreeGrafter"/>
</dbReference>
<dbReference type="Proteomes" id="UP000287330">
    <property type="component" value="Unassembled WGS sequence"/>
</dbReference>
<dbReference type="RefSeq" id="WP_126753149.1">
    <property type="nucleotide sequence ID" value="NZ_PIPV01000005.1"/>
</dbReference>
<dbReference type="GO" id="GO:0030170">
    <property type="term" value="F:pyridoxal phosphate binding"/>
    <property type="evidence" value="ECO:0007669"/>
    <property type="project" value="TreeGrafter"/>
</dbReference>
<dbReference type="GO" id="GO:0008784">
    <property type="term" value="F:alanine racemase activity"/>
    <property type="evidence" value="ECO:0007669"/>
    <property type="project" value="InterPro"/>
</dbReference>
<dbReference type="Pfam" id="PF00842">
    <property type="entry name" value="Ala_racemase_C"/>
    <property type="match status" value="1"/>
</dbReference>
<sequence length="145" mass="15899">MTLRSRVIAMREIEAGASVGYGGRWKASKRARIAVVAGGYGDGYDRHAVNGTPVLIQGKRAPVIGRVSMDMITVDISHLDDVYIGSEAVLWGMASCGAYLSVDEVARYCNTISYTLLTGVMPRGSPENTYHQNLRYHVLFVQLFL</sequence>
<reference evidence="6" key="1">
    <citation type="journal article" date="2018" name="Front. Microbiol.">
        <title>Genome-Based Analysis Reveals the Taxonomy and Diversity of the Family Idiomarinaceae.</title>
        <authorList>
            <person name="Liu Y."/>
            <person name="Lai Q."/>
            <person name="Shao Z."/>
        </authorList>
    </citation>
    <scope>NUCLEOTIDE SEQUENCE [LARGE SCALE GENOMIC DNA]</scope>
    <source>
        <strain evidence="6">F23</strain>
    </source>
</reference>
<dbReference type="EMBL" id="PIPV01000005">
    <property type="protein sequence ID" value="RUO53715.1"/>
    <property type="molecule type" value="Genomic_DNA"/>
</dbReference>
<evidence type="ECO:0000313" key="6">
    <source>
        <dbReference type="Proteomes" id="UP000287330"/>
    </source>
</evidence>
<dbReference type="InterPro" id="IPR000821">
    <property type="entry name" value="Ala_racemase"/>
</dbReference>
<accession>A0A432XY73</accession>